<dbReference type="AlphaFoldDB" id="A0A2M7FQW5"/>
<dbReference type="SUPFAM" id="SSF53756">
    <property type="entry name" value="UDP-Glycosyltransferase/glycogen phosphorylase"/>
    <property type="match status" value="1"/>
</dbReference>
<gene>
    <name evidence="2" type="ORF">COW38_00965</name>
</gene>
<dbReference type="EMBL" id="PFFO01000045">
    <property type="protein sequence ID" value="PIW08346.1"/>
    <property type="molecule type" value="Genomic_DNA"/>
</dbReference>
<accession>A0A2M7FQW5</accession>
<feature type="domain" description="Glycosyl transferase family 1" evidence="1">
    <location>
        <begin position="124"/>
        <end position="267"/>
    </location>
</feature>
<dbReference type="InterPro" id="IPR001296">
    <property type="entry name" value="Glyco_trans_1"/>
</dbReference>
<dbReference type="InterPro" id="IPR050194">
    <property type="entry name" value="Glycosyltransferase_grp1"/>
</dbReference>
<dbReference type="Gene3D" id="3.40.50.2000">
    <property type="entry name" value="Glycogen Phosphorylase B"/>
    <property type="match status" value="2"/>
</dbReference>
<evidence type="ECO:0000313" key="2">
    <source>
        <dbReference type="EMBL" id="PIW08346.1"/>
    </source>
</evidence>
<evidence type="ECO:0000313" key="3">
    <source>
        <dbReference type="Proteomes" id="UP000230556"/>
    </source>
</evidence>
<protein>
    <submittedName>
        <fullName evidence="2">Glycosyltransferase family 4 protein</fullName>
    </submittedName>
</protein>
<dbReference type="GO" id="GO:0016757">
    <property type="term" value="F:glycosyltransferase activity"/>
    <property type="evidence" value="ECO:0007669"/>
    <property type="project" value="InterPro"/>
</dbReference>
<dbReference type="PANTHER" id="PTHR45947:SF3">
    <property type="entry name" value="SULFOQUINOVOSYL TRANSFERASE SQD2"/>
    <property type="match status" value="1"/>
</dbReference>
<reference evidence="3" key="1">
    <citation type="submission" date="2017-09" db="EMBL/GenBank/DDBJ databases">
        <title>Depth-based differentiation of microbial function through sediment-hosted aquifers and enrichment of novel symbionts in the deep terrestrial subsurface.</title>
        <authorList>
            <person name="Probst A.J."/>
            <person name="Ladd B."/>
            <person name="Jarett J.K."/>
            <person name="Geller-Mcgrath D.E."/>
            <person name="Sieber C.M.K."/>
            <person name="Emerson J.B."/>
            <person name="Anantharaman K."/>
            <person name="Thomas B.C."/>
            <person name="Malmstrom R."/>
            <person name="Stieglmeier M."/>
            <person name="Klingl A."/>
            <person name="Woyke T."/>
            <person name="Ryan C.M."/>
            <person name="Banfield J.F."/>
        </authorList>
    </citation>
    <scope>NUCLEOTIDE SEQUENCE [LARGE SCALE GENOMIC DNA]</scope>
</reference>
<proteinExistence type="predicted"/>
<name>A0A2M7FQW5_9BACT</name>
<comment type="caution">
    <text evidence="2">The sequence shown here is derived from an EMBL/GenBank/DDBJ whole genome shotgun (WGS) entry which is preliminary data.</text>
</comment>
<organism evidence="2 3">
    <name type="scientific">Candidatus Collierbacteria bacterium CG17_big_fil_post_rev_8_21_14_2_50_45_7</name>
    <dbReference type="NCBI Taxonomy" id="1974536"/>
    <lineage>
        <taxon>Bacteria</taxon>
        <taxon>Candidatus Collieribacteriota</taxon>
    </lineage>
</organism>
<dbReference type="Proteomes" id="UP000230556">
    <property type="component" value="Unassembled WGS sequence"/>
</dbReference>
<sequence>MPFIFESFDFSAYDLVISIGSAESKGVITPPSTVHLNYCLTPTRYLYSHKKQYLTTPVHRFIAKYLRAWDQVASTRPDTMIAISTQVKKRIKKYYNRDSEVIFPPVNVAKFNHRPLTINHLPYSYFLTVSRLVPYKNIDVLVKAFNQNGKILIVIGTGSQERYLRKLAKSNVHILGSIDEELLVGYYQHAKAFLQANEEDFGIAMCEAQAAGIPVIAHSSGGALDIVQDGQTGLLFKQTGVSSICQAIDIFETMSFDRQACQRNARRFDQTAWAVKMNKRINKICQKNQK</sequence>
<dbReference type="PANTHER" id="PTHR45947">
    <property type="entry name" value="SULFOQUINOVOSYL TRANSFERASE SQD2"/>
    <property type="match status" value="1"/>
</dbReference>
<evidence type="ECO:0000259" key="1">
    <source>
        <dbReference type="Pfam" id="PF00534"/>
    </source>
</evidence>
<dbReference type="Pfam" id="PF00534">
    <property type="entry name" value="Glycos_transf_1"/>
    <property type="match status" value="1"/>
</dbReference>
<keyword evidence="2" id="KW-0808">Transferase</keyword>